<dbReference type="InterPro" id="IPR025486">
    <property type="entry name" value="DUF4378"/>
</dbReference>
<accession>A0A9P0YXT5</accession>
<protein>
    <recommendedName>
        <fullName evidence="7">DUF4378 domain-containing protein</fullName>
    </recommendedName>
</protein>
<dbReference type="OrthoDB" id="1932693at2759"/>
<dbReference type="PANTHER" id="PTHR46634:SF3">
    <property type="entry name" value="M REDUCTASE II SUBUNIT GAMMA, PUTATIVE (DUF3741)-RELATED"/>
    <property type="match status" value="1"/>
</dbReference>
<evidence type="ECO:0000256" key="1">
    <source>
        <dbReference type="SAM" id="MobiDB-lite"/>
    </source>
</evidence>
<dbReference type="PANTHER" id="PTHR46634">
    <property type="entry name" value="M REDUCTASE II SUBUNIT GAMMA, PUTATIVE (DUF3741)-RELATED"/>
    <property type="match status" value="1"/>
</dbReference>
<name>A0A9P0YXT5_CUSEU</name>
<feature type="region of interest" description="Disordered" evidence="1">
    <location>
        <begin position="610"/>
        <end position="637"/>
    </location>
</feature>
<evidence type="ECO:0000259" key="2">
    <source>
        <dbReference type="Pfam" id="PF12552"/>
    </source>
</evidence>
<dbReference type="Pfam" id="PF14309">
    <property type="entry name" value="DUF4378"/>
    <property type="match status" value="1"/>
</dbReference>
<dbReference type="AlphaFoldDB" id="A0A9P0YXT5"/>
<evidence type="ECO:0000313" key="5">
    <source>
        <dbReference type="EMBL" id="CAH9081072.1"/>
    </source>
</evidence>
<feature type="compositionally biased region" description="Polar residues" evidence="1">
    <location>
        <begin position="503"/>
        <end position="521"/>
    </location>
</feature>
<evidence type="ECO:0000259" key="3">
    <source>
        <dbReference type="Pfam" id="PF14309"/>
    </source>
</evidence>
<dbReference type="Pfam" id="PF14383">
    <property type="entry name" value="VARLMGL"/>
    <property type="match status" value="1"/>
</dbReference>
<feature type="compositionally biased region" description="Basic and acidic residues" evidence="1">
    <location>
        <begin position="626"/>
        <end position="637"/>
    </location>
</feature>
<feature type="domain" description="DUF3741" evidence="4">
    <location>
        <begin position="116"/>
        <end position="133"/>
    </location>
</feature>
<comment type="caution">
    <text evidence="5">The sequence shown here is derived from an EMBL/GenBank/DDBJ whole genome shotgun (WGS) entry which is preliminary data.</text>
</comment>
<dbReference type="InterPro" id="IPR032795">
    <property type="entry name" value="DUF3741-assoc"/>
</dbReference>
<dbReference type="InterPro" id="IPR022212">
    <property type="entry name" value="DUF3741"/>
</dbReference>
<evidence type="ECO:0000259" key="4">
    <source>
        <dbReference type="Pfam" id="PF14383"/>
    </source>
</evidence>
<dbReference type="EMBL" id="CAMAPE010000014">
    <property type="protein sequence ID" value="CAH9081072.1"/>
    <property type="molecule type" value="Genomic_DNA"/>
</dbReference>
<reference evidence="5" key="1">
    <citation type="submission" date="2022-07" db="EMBL/GenBank/DDBJ databases">
        <authorList>
            <person name="Macas J."/>
            <person name="Novak P."/>
            <person name="Neumann P."/>
        </authorList>
    </citation>
    <scope>NUCLEOTIDE SEQUENCE</scope>
</reference>
<dbReference type="Proteomes" id="UP001152484">
    <property type="component" value="Unassembled WGS sequence"/>
</dbReference>
<feature type="region of interest" description="Disordered" evidence="1">
    <location>
        <begin position="407"/>
        <end position="430"/>
    </location>
</feature>
<organism evidence="5 6">
    <name type="scientific">Cuscuta europaea</name>
    <name type="common">European dodder</name>
    <dbReference type="NCBI Taxonomy" id="41803"/>
    <lineage>
        <taxon>Eukaryota</taxon>
        <taxon>Viridiplantae</taxon>
        <taxon>Streptophyta</taxon>
        <taxon>Embryophyta</taxon>
        <taxon>Tracheophyta</taxon>
        <taxon>Spermatophyta</taxon>
        <taxon>Magnoliopsida</taxon>
        <taxon>eudicotyledons</taxon>
        <taxon>Gunneridae</taxon>
        <taxon>Pentapetalae</taxon>
        <taxon>asterids</taxon>
        <taxon>lamiids</taxon>
        <taxon>Solanales</taxon>
        <taxon>Convolvulaceae</taxon>
        <taxon>Cuscuteae</taxon>
        <taxon>Cuscuta</taxon>
        <taxon>Cuscuta subgen. Cuscuta</taxon>
    </lineage>
</organism>
<gene>
    <name evidence="5" type="ORF">CEURO_LOCUS7724</name>
</gene>
<evidence type="ECO:0000313" key="6">
    <source>
        <dbReference type="Proteomes" id="UP001152484"/>
    </source>
</evidence>
<keyword evidence="6" id="KW-1185">Reference proteome</keyword>
<feature type="domain" description="DUF4378" evidence="3">
    <location>
        <begin position="788"/>
        <end position="945"/>
    </location>
</feature>
<dbReference type="Pfam" id="PF12552">
    <property type="entry name" value="DUF3741"/>
    <property type="match status" value="1"/>
</dbReference>
<evidence type="ECO:0008006" key="7">
    <source>
        <dbReference type="Google" id="ProtNLM"/>
    </source>
</evidence>
<feature type="domain" description="DUF3741" evidence="2">
    <location>
        <begin position="218"/>
        <end position="261"/>
    </location>
</feature>
<proteinExistence type="predicted"/>
<sequence length="952" mass="107302">MFLPLSISHLDGIQKGKSHAPEEHFSGCLGRVVKLFDLNIGVAGNKLLMDKPYQEGFHARGKSNMASLSPLQDRIEDKVVVAKSSGTISNRKSKGTPMKMLIAQEMSKDINNKYNPPSVVAKLMGLDTLPSQQPDSSRQRDCAGGSARVHADTQLSYCSCSRNGTLNAELCHEFHQYTKQNHCKDVYEVWQHPQKRSLRNTVSESRCVEKDKRIDYVRQKFLEAKSLSIDEKCHQTNQFRDALEVLSSNTDLFLKFLQEPNPKFPQQISSLPSSPSPSDIKRITVLRPSKIVDNPTFSGKEMNEKQENEANQVSQLKRVDEIRLAHSASTASCSGDGNSTQLTRIVVLKPSTCKSRNLKDVNSSLYLPLAGLHHENVLEFPENKDAPESRELPSEITLPRHKNYIGHERDGTLFSSGSPDGYTSDESSFNRSENEHAMGNLCNSEVMSPASRHSWDFINRVRSPHSPYSPESPVSREAKKRLSERWAMVASNGVRQEPRPLWRSSSTLGEMLSLSDTNKSGNLEEGRDKEPRQLNSIQFRYPNMMEAGDNSPSKLLRSNSLPVSSTVFSSQLKAEISESGAVKTEPVEETINERSIKSSFKGRFSGLFSRNKKPSKQKVGISNTDDESHFGDKHLDSPGEVGYDVNHCLNNSGDEYLSPYIHGSSCKKTSSGLNEKQGISYSEVEHAPSVKRDMCSGNFNGNQDQPSPVSVLDTSFEEDGCVILHNVKPYGELRVHSVRSNLIDKSPPIGSIARTLVAWDDSWLLDTATSFSLMPSSTQRTEEEREWFYYVQTILSEAGLDQVQYNSFISRWHSPESLLDPSLRDKYIDSHEEESLHEARNKERRLIRKLIFDCVNSVLMDITCQYTYPCNSVMLVDHVWEQMKEWFSWNMVCTSGYDEDGNSLIVENMVANEIVKKGWIHCWKLEWESIGKEIEGKLLEEMVCEALVEMIN</sequence>
<feature type="region of interest" description="Disordered" evidence="1">
    <location>
        <begin position="496"/>
        <end position="530"/>
    </location>
</feature>